<dbReference type="GO" id="GO:0046983">
    <property type="term" value="F:protein dimerization activity"/>
    <property type="evidence" value="ECO:0007669"/>
    <property type="project" value="InterPro"/>
</dbReference>
<dbReference type="Pfam" id="PF23132">
    <property type="entry name" value="DUF7049"/>
    <property type="match status" value="1"/>
</dbReference>
<dbReference type="ExpressionAtlas" id="A0A0Q3JXG2">
    <property type="expression patterns" value="differential"/>
</dbReference>
<evidence type="ECO:0000256" key="2">
    <source>
        <dbReference type="ARBA" id="ARBA00023015"/>
    </source>
</evidence>
<dbReference type="OrthoDB" id="5778525at2759"/>
<evidence type="ECO:0000313" key="8">
    <source>
        <dbReference type="Proteomes" id="UP000008810"/>
    </source>
</evidence>
<dbReference type="AlphaFoldDB" id="A0A0Q3JXG2"/>
<dbReference type="PANTHER" id="PTHR46665:SF2">
    <property type="entry name" value="BHLH TRANSCRIPTION FACTOR"/>
    <property type="match status" value="1"/>
</dbReference>
<dbReference type="STRING" id="15368.A0A0Q3JXG2"/>
<dbReference type="GO" id="GO:0005634">
    <property type="term" value="C:nucleus"/>
    <property type="evidence" value="ECO:0000318"/>
    <property type="project" value="GO_Central"/>
</dbReference>
<dbReference type="Gramene" id="KQK03161">
    <property type="protein sequence ID" value="KQK03161"/>
    <property type="gene ID" value="BRADI_2g05950v3"/>
</dbReference>
<comment type="similarity">
    <text evidence="1">Belongs to the bHLH protein family.</text>
</comment>
<dbReference type="PANTHER" id="PTHR46665">
    <property type="entry name" value="TRANSCRIPTION FACTOR BHLH041-RELATED-RELATED"/>
    <property type="match status" value="1"/>
</dbReference>
<dbReference type="EnsemblPlants" id="KQK03161">
    <property type="protein sequence ID" value="KQK03161"/>
    <property type="gene ID" value="BRADI_2g05950v3"/>
</dbReference>
<dbReference type="KEGG" id="bdi:100837058"/>
<dbReference type="InterPro" id="IPR045239">
    <property type="entry name" value="bHLH95_bHLH"/>
</dbReference>
<evidence type="ECO:0000313" key="6">
    <source>
        <dbReference type="EMBL" id="KQK03161.1"/>
    </source>
</evidence>
<dbReference type="Proteomes" id="UP000008810">
    <property type="component" value="Chromosome 2"/>
</dbReference>
<dbReference type="EMBL" id="CM000881">
    <property type="protein sequence ID" value="KQK03161.1"/>
    <property type="molecule type" value="Genomic_DNA"/>
</dbReference>
<dbReference type="SUPFAM" id="SSF47459">
    <property type="entry name" value="HLH, helix-loop-helix DNA-binding domain"/>
    <property type="match status" value="1"/>
</dbReference>
<accession>A0A0Q3JXG2</accession>
<keyword evidence="2" id="KW-0805">Transcription regulation</keyword>
<protein>
    <recommendedName>
        <fullName evidence="5">BHLH domain-containing protein</fullName>
    </recommendedName>
</protein>
<proteinExistence type="inferred from homology"/>
<organism evidence="6">
    <name type="scientific">Brachypodium distachyon</name>
    <name type="common">Purple false brome</name>
    <name type="synonym">Trachynia distachya</name>
    <dbReference type="NCBI Taxonomy" id="15368"/>
    <lineage>
        <taxon>Eukaryota</taxon>
        <taxon>Viridiplantae</taxon>
        <taxon>Streptophyta</taxon>
        <taxon>Embryophyta</taxon>
        <taxon>Tracheophyta</taxon>
        <taxon>Spermatophyta</taxon>
        <taxon>Magnoliopsida</taxon>
        <taxon>Liliopsida</taxon>
        <taxon>Poales</taxon>
        <taxon>Poaceae</taxon>
        <taxon>BOP clade</taxon>
        <taxon>Pooideae</taxon>
        <taxon>Stipodae</taxon>
        <taxon>Brachypodieae</taxon>
        <taxon>Brachypodium</taxon>
    </lineage>
</organism>
<evidence type="ECO:0000313" key="7">
    <source>
        <dbReference type="EnsemblPlants" id="KQK03161"/>
    </source>
</evidence>
<keyword evidence="3" id="KW-0804">Transcription</keyword>
<reference evidence="6 7" key="1">
    <citation type="journal article" date="2010" name="Nature">
        <title>Genome sequencing and analysis of the model grass Brachypodium distachyon.</title>
        <authorList>
            <consortium name="International Brachypodium Initiative"/>
        </authorList>
    </citation>
    <scope>NUCLEOTIDE SEQUENCE [LARGE SCALE GENOMIC DNA]</scope>
    <source>
        <strain evidence="6 7">Bd21</strain>
    </source>
</reference>
<dbReference type="GO" id="GO:0000976">
    <property type="term" value="F:transcription cis-regulatory region binding"/>
    <property type="evidence" value="ECO:0000318"/>
    <property type="project" value="GO_Central"/>
</dbReference>
<sequence length="460" mass="49721">MDSSSWINAYGNSTTGNSGFMCGYAAGLQCRDGDEQQQQHDLLVTSQMQHHLNQISMEMSMDDESALYNAPSGDGAALGVQHAVDFFLPSHHAASSVLHTSSSTSSSFRSASISCSPENSSAQVLTAPTTGCLQFPEVSSNVPLMVLPYDDHQHHYVNFDFHDDTVAAIAAPGGNAMSTTPSAFKRYARHLGPRHRRPKPACGQRMFKTAISVLTKMHTGMRHQSYYYQQAAAAEPLQPSGNQLQHMISERKRREKLNDSFHALKTVLPPGSKKDKTSILITAREYVNSLKSKVCELEEKNQVLQAQLAQRANSDNTGEDAETKAGEKVEIEITRDDSTADQEDQVCTVKIAVIRSECSGNMTNVVLGTLQRLKDEVGEDVTLVAMSSSDVDGGGEAPRASLTMQLKSASGAKWGEAAVREAVAKAVADALPVSRSQSTETMTAPRRGETGRSRVSALAK</sequence>
<evidence type="ECO:0000256" key="3">
    <source>
        <dbReference type="ARBA" id="ARBA00023163"/>
    </source>
</evidence>
<dbReference type="CDD" id="cd11393">
    <property type="entry name" value="bHLH_AtbHLH_like"/>
    <property type="match status" value="1"/>
</dbReference>
<dbReference type="InterPro" id="IPR055477">
    <property type="entry name" value="DUF7049"/>
</dbReference>
<feature type="region of interest" description="Disordered" evidence="4">
    <location>
        <begin position="431"/>
        <end position="460"/>
    </location>
</feature>
<reference evidence="7" key="3">
    <citation type="submission" date="2018-08" db="UniProtKB">
        <authorList>
            <consortium name="EnsemblPlants"/>
        </authorList>
    </citation>
    <scope>IDENTIFICATION</scope>
    <source>
        <strain evidence="7">cv. Bd21</strain>
    </source>
</reference>
<name>A0A0Q3JXG2_BRADI</name>
<feature type="domain" description="BHLH" evidence="5">
    <location>
        <begin position="241"/>
        <end position="290"/>
    </location>
</feature>
<dbReference type="PROSITE" id="PS50888">
    <property type="entry name" value="BHLH"/>
    <property type="match status" value="1"/>
</dbReference>
<evidence type="ECO:0000259" key="5">
    <source>
        <dbReference type="PROSITE" id="PS50888"/>
    </source>
</evidence>
<dbReference type="InterPro" id="IPR011598">
    <property type="entry name" value="bHLH_dom"/>
</dbReference>
<dbReference type="Gene3D" id="4.10.280.10">
    <property type="entry name" value="Helix-loop-helix DNA-binding domain"/>
    <property type="match status" value="1"/>
</dbReference>
<dbReference type="InterPro" id="IPR044658">
    <property type="entry name" value="bHLH92/bHLH041-like"/>
</dbReference>
<keyword evidence="8" id="KW-1185">Reference proteome</keyword>
<dbReference type="RefSeq" id="XP_003565458.1">
    <property type="nucleotide sequence ID" value="XM_003565410.3"/>
</dbReference>
<evidence type="ECO:0000256" key="1">
    <source>
        <dbReference type="ARBA" id="ARBA00005510"/>
    </source>
</evidence>
<dbReference type="InterPro" id="IPR036638">
    <property type="entry name" value="HLH_DNA-bd_sf"/>
</dbReference>
<reference evidence="6" key="2">
    <citation type="submission" date="2017-06" db="EMBL/GenBank/DDBJ databases">
        <title>WGS assembly of Brachypodium distachyon.</title>
        <authorList>
            <consortium name="The International Brachypodium Initiative"/>
            <person name="Lucas S."/>
            <person name="Harmon-Smith M."/>
            <person name="Lail K."/>
            <person name="Tice H."/>
            <person name="Grimwood J."/>
            <person name="Bruce D."/>
            <person name="Barry K."/>
            <person name="Shu S."/>
            <person name="Lindquist E."/>
            <person name="Wang M."/>
            <person name="Pitluck S."/>
            <person name="Vogel J.P."/>
            <person name="Garvin D.F."/>
            <person name="Mockler T.C."/>
            <person name="Schmutz J."/>
            <person name="Rokhsar D."/>
            <person name="Bevan M.W."/>
        </authorList>
    </citation>
    <scope>NUCLEOTIDE SEQUENCE</scope>
    <source>
        <strain evidence="6">Bd21</strain>
    </source>
</reference>
<gene>
    <name evidence="7" type="primary">LOC100837058</name>
    <name evidence="6" type="ORF">BRADI_2g05950v3</name>
</gene>
<evidence type="ECO:0000256" key="4">
    <source>
        <dbReference type="SAM" id="MobiDB-lite"/>
    </source>
</evidence>
<dbReference type="Pfam" id="PF00010">
    <property type="entry name" value="HLH"/>
    <property type="match status" value="1"/>
</dbReference>
<dbReference type="FunCoup" id="A0A0Q3JXG2">
    <property type="interactions" value="83"/>
</dbReference>
<dbReference type="GeneID" id="100837058"/>
<dbReference type="SMART" id="SM00353">
    <property type="entry name" value="HLH"/>
    <property type="match status" value="1"/>
</dbReference>